<evidence type="ECO:0000256" key="1">
    <source>
        <dbReference type="SAM" id="MobiDB-lite"/>
    </source>
</evidence>
<dbReference type="EMBL" id="OC000300">
    <property type="protein sequence ID" value="CAD7256826.1"/>
    <property type="molecule type" value="Genomic_DNA"/>
</dbReference>
<sequence length="231" mass="25119">MASLVMTDSSQLTSDSKHLAIEFNTTSALANYATEENHPQCIRSGSNSDLLACGHLVQHESGALDHASFESDKGLAVRSNAARMWYLVSGKISQVPFQTSKAYPGNTSRHDPCRSSFGHHIRFERCQGDNKVLANALVVLSSTAEDGEIEVRISVGQGVMDPSQNDEAPKDPGAKLPVHHQGYTEDLDDLRIISSPHNDISPMTSLVLTDSSQLTSGSQHLGIYLNFDRQK</sequence>
<reference evidence="2" key="1">
    <citation type="submission" date="2020-11" db="EMBL/GenBank/DDBJ databases">
        <authorList>
            <person name="Tran Van P."/>
        </authorList>
    </citation>
    <scope>NUCLEOTIDE SEQUENCE</scope>
</reference>
<accession>A0A7R9ALY4</accession>
<protein>
    <submittedName>
        <fullName evidence="2">Uncharacterized protein</fullName>
    </submittedName>
</protein>
<name>A0A7R9ALY4_TIMSH</name>
<organism evidence="2">
    <name type="scientific">Timema shepardi</name>
    <name type="common">Walking stick</name>
    <dbReference type="NCBI Taxonomy" id="629360"/>
    <lineage>
        <taxon>Eukaryota</taxon>
        <taxon>Metazoa</taxon>
        <taxon>Ecdysozoa</taxon>
        <taxon>Arthropoda</taxon>
        <taxon>Hexapoda</taxon>
        <taxon>Insecta</taxon>
        <taxon>Pterygota</taxon>
        <taxon>Neoptera</taxon>
        <taxon>Polyneoptera</taxon>
        <taxon>Phasmatodea</taxon>
        <taxon>Timematodea</taxon>
        <taxon>Timematoidea</taxon>
        <taxon>Timematidae</taxon>
        <taxon>Timema</taxon>
    </lineage>
</organism>
<feature type="region of interest" description="Disordered" evidence="1">
    <location>
        <begin position="159"/>
        <end position="180"/>
    </location>
</feature>
<proteinExistence type="predicted"/>
<evidence type="ECO:0000313" key="2">
    <source>
        <dbReference type="EMBL" id="CAD7256826.1"/>
    </source>
</evidence>
<gene>
    <name evidence="2" type="ORF">TSIB3V08_LOCUS1101</name>
</gene>
<dbReference type="AlphaFoldDB" id="A0A7R9ALY4"/>